<dbReference type="Proteomes" id="UP001057402">
    <property type="component" value="Chromosome 5"/>
</dbReference>
<proteinExistence type="predicted"/>
<evidence type="ECO:0000313" key="1">
    <source>
        <dbReference type="EMBL" id="KAI4368834.1"/>
    </source>
</evidence>
<gene>
    <name evidence="1" type="ORF">MLD38_017346</name>
</gene>
<sequence length="246" mass="27668">MSMILSRSNTNPNTAAARAPSFHEFKKQASFFLRERIKSARLALTDVTRAELAAFEIGDFWRIVEVLHARLAWFDKRNWRASFNSLIVLEHLLTHGPGSVANVFHTDKDVIALCGTFHYIDDKGFDWGLAVRKKSERVLKLLEKGPLLREERDRSRRLKRGIQGFGSFSGCSLVTKASPSPLGYGRCDSQFSPESKEDETQEDNDSCPQVTDTKILDLFGSVDGSKEYLEQGKEYDVIDSTNGVSS</sequence>
<evidence type="ECO:0000313" key="2">
    <source>
        <dbReference type="Proteomes" id="UP001057402"/>
    </source>
</evidence>
<keyword evidence="2" id="KW-1185">Reference proteome</keyword>
<protein>
    <submittedName>
        <fullName evidence="1">Uncharacterized protein</fullName>
    </submittedName>
</protein>
<comment type="caution">
    <text evidence="1">The sequence shown here is derived from an EMBL/GenBank/DDBJ whole genome shotgun (WGS) entry which is preliminary data.</text>
</comment>
<reference evidence="2" key="1">
    <citation type="journal article" date="2023" name="Front. Plant Sci.">
        <title>Chromosomal-level genome assembly of Melastoma candidum provides insights into trichome evolution.</title>
        <authorList>
            <person name="Zhong Y."/>
            <person name="Wu W."/>
            <person name="Sun C."/>
            <person name="Zou P."/>
            <person name="Liu Y."/>
            <person name="Dai S."/>
            <person name="Zhou R."/>
        </authorList>
    </citation>
    <scope>NUCLEOTIDE SEQUENCE [LARGE SCALE GENOMIC DNA]</scope>
</reference>
<organism evidence="1 2">
    <name type="scientific">Melastoma candidum</name>
    <dbReference type="NCBI Taxonomy" id="119954"/>
    <lineage>
        <taxon>Eukaryota</taxon>
        <taxon>Viridiplantae</taxon>
        <taxon>Streptophyta</taxon>
        <taxon>Embryophyta</taxon>
        <taxon>Tracheophyta</taxon>
        <taxon>Spermatophyta</taxon>
        <taxon>Magnoliopsida</taxon>
        <taxon>eudicotyledons</taxon>
        <taxon>Gunneridae</taxon>
        <taxon>Pentapetalae</taxon>
        <taxon>rosids</taxon>
        <taxon>malvids</taxon>
        <taxon>Myrtales</taxon>
        <taxon>Melastomataceae</taxon>
        <taxon>Melastomatoideae</taxon>
        <taxon>Melastomateae</taxon>
        <taxon>Melastoma</taxon>
    </lineage>
</organism>
<accession>A0ACB9QQI8</accession>
<name>A0ACB9QQI8_9MYRT</name>
<dbReference type="EMBL" id="CM042884">
    <property type="protein sequence ID" value="KAI4368834.1"/>
    <property type="molecule type" value="Genomic_DNA"/>
</dbReference>